<dbReference type="InterPro" id="IPR013749">
    <property type="entry name" value="PM/HMP-P_kinase-1"/>
</dbReference>
<accession>A0A9E9NWK8</accession>
<evidence type="ECO:0000259" key="3">
    <source>
        <dbReference type="Pfam" id="PF08543"/>
    </source>
</evidence>
<gene>
    <name evidence="5" type="ORF">NB645_01220</name>
    <name evidence="4" type="ORF">NB646_02330</name>
</gene>
<sequence length="274" mass="28845">MTDISKEKSRKCVLVFSGLDPSGGAGIAADIEAIGAVGAHALPVVTALTVQDNDTVFAVNPVDASVLAYQARVLIRKIPVSAVKIGIVGNRENADAIGGVIAELREELPELPVVLDTVLGSGRGFALADGTPEYAISSLIGLATLVTPNLPEAKRLYPLSDDIGMQAEYLLAQGAENVLVKGGHGSADGSVINCWFSGTGMKQWKWQRLTGEFHGTGCTLASAIAGYLAQGFAMEEALCDGQKWCQRALADAFSIARGQKIPGRQRCPDRHMEI</sequence>
<evidence type="ECO:0000313" key="4">
    <source>
        <dbReference type="EMBL" id="WAV91617.1"/>
    </source>
</evidence>
<reference evidence="5" key="1">
    <citation type="journal article" date="2022" name="Front. Microbiol.">
        <title>New perspectives on an old grouping: The genomic and phenotypic variability of Oxalobacter formigenes and the implications for calcium oxalate stone prevention.</title>
        <authorList>
            <person name="Chmiel J.A."/>
            <person name="Carr C."/>
            <person name="Stuivenberg G.A."/>
            <person name="Venema R."/>
            <person name="Chanyi R.M."/>
            <person name="Al K.F."/>
            <person name="Giguere D."/>
            <person name="Say H."/>
            <person name="Akouris P.P."/>
            <person name="Dominguez Romero S.A."/>
            <person name="Kwong A."/>
            <person name="Tai V."/>
            <person name="Koval S.F."/>
            <person name="Razvi H."/>
            <person name="Bjazevic J."/>
            <person name="Burton J.P."/>
        </authorList>
    </citation>
    <scope>NUCLEOTIDE SEQUENCE</scope>
    <source>
        <strain evidence="5">HOxNP-1</strain>
    </source>
</reference>
<reference evidence="4" key="2">
    <citation type="journal article" date="2022" name="Front. Microbiol.">
        <title>New perspectives on an old grouping: The genomic and phenotypic variability of Oxalobacter formigenes and the implications for calcium oxalate stone prevention.</title>
        <authorList>
            <person name="Chmiel J.A."/>
            <person name="Carr C."/>
            <person name="Stuivenberg G.A."/>
            <person name="Venema R."/>
            <person name="Chanyi R.M."/>
            <person name="Al K.F."/>
            <person name="Giguere D."/>
            <person name="Say H."/>
            <person name="Akouris P.P."/>
            <person name="Dominguez Romero S.A."/>
            <person name="Kwong A."/>
            <person name="Tai V."/>
            <person name="Koval S.F."/>
            <person name="Razvi H."/>
            <person name="Bjazevic J."/>
            <person name="Burton J.P."/>
        </authorList>
    </citation>
    <scope>NUCLEOTIDE SEQUENCE</scope>
    <source>
        <strain evidence="4">OxK</strain>
    </source>
</reference>
<dbReference type="EMBL" id="CP098248">
    <property type="protein sequence ID" value="WAV97402.1"/>
    <property type="molecule type" value="Genomic_DNA"/>
</dbReference>
<dbReference type="EMBL" id="CP098251">
    <property type="protein sequence ID" value="WAV91617.1"/>
    <property type="molecule type" value="Genomic_DNA"/>
</dbReference>
<dbReference type="InterPro" id="IPR004399">
    <property type="entry name" value="HMP/HMP-P_kinase_dom"/>
</dbReference>
<dbReference type="Pfam" id="PF08543">
    <property type="entry name" value="Phos_pyr_kin"/>
    <property type="match status" value="1"/>
</dbReference>
<dbReference type="AlphaFoldDB" id="A0A9E9NWK8"/>
<dbReference type="SUPFAM" id="SSF53613">
    <property type="entry name" value="Ribokinase-like"/>
    <property type="match status" value="1"/>
</dbReference>
<dbReference type="PANTHER" id="PTHR20858:SF17">
    <property type="entry name" value="HYDROXYMETHYLPYRIMIDINE_PHOSPHOMETHYLPYRIMIDINE KINASE THI20-RELATED"/>
    <property type="match status" value="1"/>
</dbReference>
<dbReference type="GO" id="GO:0005829">
    <property type="term" value="C:cytosol"/>
    <property type="evidence" value="ECO:0007669"/>
    <property type="project" value="TreeGrafter"/>
</dbReference>
<dbReference type="GO" id="GO:0009228">
    <property type="term" value="P:thiamine biosynthetic process"/>
    <property type="evidence" value="ECO:0007669"/>
    <property type="project" value="InterPro"/>
</dbReference>
<organism evidence="4">
    <name type="scientific">Oxalobacter aliiformigenes</name>
    <dbReference type="NCBI Taxonomy" id="2946593"/>
    <lineage>
        <taxon>Bacteria</taxon>
        <taxon>Pseudomonadati</taxon>
        <taxon>Pseudomonadota</taxon>
        <taxon>Betaproteobacteria</taxon>
        <taxon>Burkholderiales</taxon>
        <taxon>Oxalobacteraceae</taxon>
        <taxon>Oxalobacter</taxon>
    </lineage>
</organism>
<dbReference type="GO" id="GO:0008902">
    <property type="term" value="F:hydroxymethylpyrimidine kinase activity"/>
    <property type="evidence" value="ECO:0007669"/>
    <property type="project" value="UniProtKB-EC"/>
</dbReference>
<protein>
    <recommendedName>
        <fullName evidence="2">hydroxymethylpyrimidine kinase</fullName>
        <ecNumber evidence="2">2.7.1.49</ecNumber>
    </recommendedName>
</protein>
<keyword evidence="4" id="KW-0418">Kinase</keyword>
<keyword evidence="4" id="KW-0808">Transferase</keyword>
<feature type="domain" description="Pyridoxamine kinase/Phosphomethylpyrimidine kinase" evidence="3">
    <location>
        <begin position="20"/>
        <end position="259"/>
    </location>
</feature>
<dbReference type="GO" id="GO:0008972">
    <property type="term" value="F:phosphomethylpyrimidine kinase activity"/>
    <property type="evidence" value="ECO:0007669"/>
    <property type="project" value="InterPro"/>
</dbReference>
<dbReference type="EC" id="2.7.1.49" evidence="2"/>
<dbReference type="RefSeq" id="WP_269264875.1">
    <property type="nucleotide sequence ID" value="NZ_CP098248.1"/>
</dbReference>
<evidence type="ECO:0000256" key="2">
    <source>
        <dbReference type="ARBA" id="ARBA00012135"/>
    </source>
</evidence>
<dbReference type="Proteomes" id="UP001164819">
    <property type="component" value="Chromosome"/>
</dbReference>
<dbReference type="CDD" id="cd01169">
    <property type="entry name" value="HMPP_kinase"/>
    <property type="match status" value="1"/>
</dbReference>
<dbReference type="Proteomes" id="UP001164794">
    <property type="component" value="Chromosome"/>
</dbReference>
<dbReference type="Gene3D" id="3.40.1190.20">
    <property type="match status" value="1"/>
</dbReference>
<name>A0A9E9NWK8_9BURK</name>
<comment type="pathway">
    <text evidence="1">Cofactor biosynthesis; thiamine diphosphate biosynthesis.</text>
</comment>
<evidence type="ECO:0000313" key="5">
    <source>
        <dbReference type="EMBL" id="WAV97402.1"/>
    </source>
</evidence>
<dbReference type="PANTHER" id="PTHR20858">
    <property type="entry name" value="PHOSPHOMETHYLPYRIMIDINE KINASE"/>
    <property type="match status" value="1"/>
</dbReference>
<proteinExistence type="predicted"/>
<evidence type="ECO:0000256" key="1">
    <source>
        <dbReference type="ARBA" id="ARBA00004948"/>
    </source>
</evidence>
<keyword evidence="6" id="KW-1185">Reference proteome</keyword>
<evidence type="ECO:0000313" key="6">
    <source>
        <dbReference type="Proteomes" id="UP001164794"/>
    </source>
</evidence>
<dbReference type="InterPro" id="IPR029056">
    <property type="entry name" value="Ribokinase-like"/>
</dbReference>